<dbReference type="NCBIfam" id="NF003701">
    <property type="entry name" value="PRK05318.1"/>
    <property type="match status" value="1"/>
</dbReference>
<evidence type="ECO:0000313" key="4">
    <source>
        <dbReference type="EMBL" id="KPX58645.1"/>
    </source>
</evidence>
<comment type="caution">
    <text evidence="4">The sequence shown here is derived from an EMBL/GenBank/DDBJ whole genome shotgun (WGS) entry which is preliminary data.</text>
</comment>
<evidence type="ECO:0000259" key="3">
    <source>
        <dbReference type="PROSITE" id="PS51831"/>
    </source>
</evidence>
<evidence type="ECO:0000313" key="5">
    <source>
        <dbReference type="Proteomes" id="UP000050545"/>
    </source>
</evidence>
<dbReference type="InterPro" id="IPR006674">
    <property type="entry name" value="HD_domain"/>
</dbReference>
<sequence>MSDKNRECVMWEERFFEAESSSFKRDEYARDRARIIHSAFFRRLQGKTQVLGLGESDFYRTRLTHSLEVAQIGGGIAEFLKAKYHQSESILNIIPDQNLIESLGLAHDIGHPPFGHGGEVALNYAMRDDSGFEGNAQTLRICTLLGECSDANGLNLTRRVLLGLIKYPSYYSSVVNLDAYEGANGLNLDNFKPPKCIFDSDKASAEWVLKPFTRDRDRFMEFADKGKTKHRKSRYKSFDCSIMELADDIAYGVYDLEDAIALGLVTESQWRSDVVSKLTDCLKNYPLSKDIRVYTEQLFSGGNKTRKIAISKLVGYFIKNVQASKVYDFSHDLLAYQASFPSDVREELDVFQEFVRENVIKTPEVQTLEYKGQQMIVKLFESISANPSRLLPKKYYVRWLEEKSKNRVVCDYLAGTTDDYATRLYHKIFTPSSGSIFDKL</sequence>
<dbReference type="HAMAP" id="MF_01212">
    <property type="entry name" value="dGTPase_type2"/>
    <property type="match status" value="1"/>
</dbReference>
<dbReference type="AlphaFoldDB" id="A0AB34UDT5"/>
<name>A0AB34UDT5_PSEA0</name>
<dbReference type="GO" id="GO:0006203">
    <property type="term" value="P:dGTP catabolic process"/>
    <property type="evidence" value="ECO:0007669"/>
    <property type="project" value="TreeGrafter"/>
</dbReference>
<dbReference type="SUPFAM" id="SSF109604">
    <property type="entry name" value="HD-domain/PDEase-like"/>
    <property type="match status" value="1"/>
</dbReference>
<dbReference type="PANTHER" id="PTHR11373">
    <property type="entry name" value="DEOXYNUCLEOSIDE TRIPHOSPHATE TRIPHOSPHOHYDROLASE"/>
    <property type="match status" value="1"/>
</dbReference>
<comment type="similarity">
    <text evidence="2">Belongs to the dGTPase family. Type 2 subfamily.</text>
</comment>
<dbReference type="NCBIfam" id="TIGR01353">
    <property type="entry name" value="dGTP_triPase"/>
    <property type="match status" value="1"/>
</dbReference>
<dbReference type="InterPro" id="IPR006261">
    <property type="entry name" value="dGTPase"/>
</dbReference>
<dbReference type="InterPro" id="IPR026875">
    <property type="entry name" value="PHydrolase_assoc_dom"/>
</dbReference>
<dbReference type="InterPro" id="IPR023023">
    <property type="entry name" value="dNTPase_2"/>
</dbReference>
<proteinExistence type="inferred from homology"/>
<dbReference type="InterPro" id="IPR050135">
    <property type="entry name" value="dGTPase-like"/>
</dbReference>
<protein>
    <recommendedName>
        <fullName evidence="2">Deoxyguanosinetriphosphate triphosphohydrolase-like protein</fullName>
    </recommendedName>
</protein>
<dbReference type="EMBL" id="LJQN01000022">
    <property type="protein sequence ID" value="KPX58645.1"/>
    <property type="molecule type" value="Genomic_DNA"/>
</dbReference>
<reference evidence="4 5" key="1">
    <citation type="submission" date="2015-09" db="EMBL/GenBank/DDBJ databases">
        <title>Genome announcement of multiple Pseudomonas syringae strains.</title>
        <authorList>
            <person name="Thakur S."/>
            <person name="Wang P.W."/>
            <person name="Gong Y."/>
            <person name="Weir B.S."/>
            <person name="Guttman D.S."/>
        </authorList>
    </citation>
    <scope>NUCLEOTIDE SEQUENCE [LARGE SCALE GENOMIC DNA]</scope>
    <source>
        <strain evidence="4 5">ICMP9623</strain>
    </source>
</reference>
<dbReference type="InterPro" id="IPR003607">
    <property type="entry name" value="HD/PDEase_dom"/>
</dbReference>
<dbReference type="GO" id="GO:0008832">
    <property type="term" value="F:dGTPase activity"/>
    <property type="evidence" value="ECO:0007669"/>
    <property type="project" value="TreeGrafter"/>
</dbReference>
<feature type="domain" description="HD" evidence="3">
    <location>
        <begin position="62"/>
        <end position="252"/>
    </location>
</feature>
<dbReference type="Gene3D" id="1.10.3210.10">
    <property type="entry name" value="Hypothetical protein af1432"/>
    <property type="match status" value="1"/>
</dbReference>
<dbReference type="Pfam" id="PF01966">
    <property type="entry name" value="HD"/>
    <property type="match status" value="1"/>
</dbReference>
<gene>
    <name evidence="4" type="ORF">ALO67_03586</name>
</gene>
<dbReference type="Proteomes" id="UP000050545">
    <property type="component" value="Unassembled WGS sequence"/>
</dbReference>
<evidence type="ECO:0000256" key="2">
    <source>
        <dbReference type="HAMAP-Rule" id="MF_01212"/>
    </source>
</evidence>
<keyword evidence="1 2" id="KW-0378">Hydrolase</keyword>
<dbReference type="CDD" id="cd00077">
    <property type="entry name" value="HDc"/>
    <property type="match status" value="1"/>
</dbReference>
<dbReference type="PANTHER" id="PTHR11373:SF40">
    <property type="entry name" value="DEOXYGUANOSINETRIPHOSPHATE TRIPHOSPHOHYDROLASE-LIKE PROTEIN 2"/>
    <property type="match status" value="1"/>
</dbReference>
<evidence type="ECO:0000256" key="1">
    <source>
        <dbReference type="ARBA" id="ARBA00022801"/>
    </source>
</evidence>
<dbReference type="NCBIfam" id="NF041026">
    <property type="entry name" value="antiphage_dGTPase"/>
    <property type="match status" value="1"/>
</dbReference>
<dbReference type="Pfam" id="PF13286">
    <property type="entry name" value="HD_assoc"/>
    <property type="match status" value="1"/>
</dbReference>
<accession>A0AB34UDT5</accession>
<organism evidence="4 5">
    <name type="scientific">Pseudomonas amygdali pv. hibisci</name>
    <dbReference type="NCBI Taxonomy" id="251723"/>
    <lineage>
        <taxon>Bacteria</taxon>
        <taxon>Pseudomonadati</taxon>
        <taxon>Pseudomonadota</taxon>
        <taxon>Gammaproteobacteria</taxon>
        <taxon>Pseudomonadales</taxon>
        <taxon>Pseudomonadaceae</taxon>
        <taxon>Pseudomonas</taxon>
        <taxon>Pseudomonas amygdali</taxon>
    </lineage>
</organism>
<dbReference type="PROSITE" id="PS51831">
    <property type="entry name" value="HD"/>
    <property type="match status" value="1"/>
</dbReference>
<dbReference type="SMART" id="SM00471">
    <property type="entry name" value="HDc"/>
    <property type="match status" value="1"/>
</dbReference>